<dbReference type="Proteomes" id="UP001382455">
    <property type="component" value="Unassembled WGS sequence"/>
</dbReference>
<dbReference type="RefSeq" id="WP_336436067.1">
    <property type="nucleotide sequence ID" value="NZ_JBAWKS010000002.1"/>
</dbReference>
<protein>
    <submittedName>
        <fullName evidence="3">Alpha/beta hydrolase</fullName>
    </submittedName>
</protein>
<evidence type="ECO:0000313" key="4">
    <source>
        <dbReference type="Proteomes" id="UP001382455"/>
    </source>
</evidence>
<organism evidence="3 4">
    <name type="scientific">Pseudoalteromonas spongiae</name>
    <dbReference type="NCBI Taxonomy" id="298657"/>
    <lineage>
        <taxon>Bacteria</taxon>
        <taxon>Pseudomonadati</taxon>
        <taxon>Pseudomonadota</taxon>
        <taxon>Gammaproteobacteria</taxon>
        <taxon>Alteromonadales</taxon>
        <taxon>Pseudoalteromonadaceae</taxon>
        <taxon>Pseudoalteromonas</taxon>
    </lineage>
</organism>
<dbReference type="EMBL" id="JBAWKS010000002">
    <property type="protein sequence ID" value="MEI4551024.1"/>
    <property type="molecule type" value="Genomic_DNA"/>
</dbReference>
<evidence type="ECO:0000259" key="2">
    <source>
        <dbReference type="Pfam" id="PF00561"/>
    </source>
</evidence>
<sequence length="320" mass="34869">MAGHIQQGTSRRQFIKSAAVGTLGASLALTSKVNAKENSGLVSNSFDEAPFLPVPKHAPAKEGVFRVSNEQGIYYWDTGGNGPVVILVHPGRGSAYSWPYQQDAFAQAGFRTIAYSRRGHQGSPIKSAEQPSTDADDLLALINHLNIGKFHIVGLAAGGFTVTDFAVSFADRLLSITIACSLLGMWDKDLDTRSDFILSKGFADLPPEFKELGPSYRFAHPEGVKAWIAMEKQAKEPGLRNRQKDKNTITWQKLRDLNLPIFLLTGGADLYQPPALMRAAARQLPGCETLVVAEAGHALQWEQPNVFNHAVISFLNKVTV</sequence>
<reference evidence="3 4" key="1">
    <citation type="submission" date="2023-12" db="EMBL/GenBank/DDBJ databases">
        <title>Friends and Foes: Symbiotic and Algicidal bacterial influence on Karenia brevis blooms.</title>
        <authorList>
            <person name="Fei C."/>
            <person name="Mohamed A.R."/>
            <person name="Booker A."/>
            <person name="Arshad M."/>
            <person name="Klass S."/>
            <person name="Ahn S."/>
            <person name="Gilbert P.M."/>
            <person name="Heil C.A."/>
            <person name="Martinez J.M."/>
            <person name="Amin S.A."/>
        </authorList>
    </citation>
    <scope>NUCLEOTIDE SEQUENCE [LARGE SCALE GENOMIC DNA]</scope>
    <source>
        <strain evidence="3 4">CE15</strain>
    </source>
</reference>
<name>A0ABU8EVM1_9GAMM</name>
<evidence type="ECO:0000313" key="3">
    <source>
        <dbReference type="EMBL" id="MEI4551024.1"/>
    </source>
</evidence>
<keyword evidence="3" id="KW-0378">Hydrolase</keyword>
<dbReference type="SUPFAM" id="SSF53474">
    <property type="entry name" value="alpha/beta-Hydrolases"/>
    <property type="match status" value="1"/>
</dbReference>
<keyword evidence="1" id="KW-0732">Signal</keyword>
<dbReference type="InterPro" id="IPR019546">
    <property type="entry name" value="TAT_signal_bac_arc"/>
</dbReference>
<accession>A0ABU8EVM1</accession>
<proteinExistence type="predicted"/>
<feature type="domain" description="AB hydrolase-1" evidence="2">
    <location>
        <begin position="83"/>
        <end position="304"/>
    </location>
</feature>
<keyword evidence="4" id="KW-1185">Reference proteome</keyword>
<dbReference type="InterPro" id="IPR000073">
    <property type="entry name" value="AB_hydrolase_1"/>
</dbReference>
<dbReference type="PANTHER" id="PTHR43798">
    <property type="entry name" value="MONOACYLGLYCEROL LIPASE"/>
    <property type="match status" value="1"/>
</dbReference>
<dbReference type="PROSITE" id="PS51318">
    <property type="entry name" value="TAT"/>
    <property type="match status" value="1"/>
</dbReference>
<dbReference type="InterPro" id="IPR029058">
    <property type="entry name" value="AB_hydrolase_fold"/>
</dbReference>
<dbReference type="Gene3D" id="3.40.50.1820">
    <property type="entry name" value="alpha/beta hydrolase"/>
    <property type="match status" value="1"/>
</dbReference>
<dbReference type="GO" id="GO:0016787">
    <property type="term" value="F:hydrolase activity"/>
    <property type="evidence" value="ECO:0007669"/>
    <property type="project" value="UniProtKB-KW"/>
</dbReference>
<gene>
    <name evidence="3" type="ORF">WAE96_15235</name>
</gene>
<evidence type="ECO:0000256" key="1">
    <source>
        <dbReference type="ARBA" id="ARBA00022729"/>
    </source>
</evidence>
<dbReference type="InterPro" id="IPR006311">
    <property type="entry name" value="TAT_signal"/>
</dbReference>
<dbReference type="InterPro" id="IPR050266">
    <property type="entry name" value="AB_hydrolase_sf"/>
</dbReference>
<dbReference type="NCBIfam" id="TIGR01409">
    <property type="entry name" value="TAT_signal_seq"/>
    <property type="match status" value="1"/>
</dbReference>
<dbReference type="Pfam" id="PF00561">
    <property type="entry name" value="Abhydrolase_1"/>
    <property type="match status" value="1"/>
</dbReference>
<comment type="caution">
    <text evidence="3">The sequence shown here is derived from an EMBL/GenBank/DDBJ whole genome shotgun (WGS) entry which is preliminary data.</text>
</comment>